<name>A0ABP9RN69_9ACTN</name>
<evidence type="ECO:0000313" key="7">
    <source>
        <dbReference type="Proteomes" id="UP001501570"/>
    </source>
</evidence>
<evidence type="ECO:0000259" key="4">
    <source>
        <dbReference type="Pfam" id="PF04183"/>
    </source>
</evidence>
<reference evidence="7" key="1">
    <citation type="journal article" date="2019" name="Int. J. Syst. Evol. Microbiol.">
        <title>The Global Catalogue of Microorganisms (GCM) 10K type strain sequencing project: providing services to taxonomists for standard genome sequencing and annotation.</title>
        <authorList>
            <consortium name="The Broad Institute Genomics Platform"/>
            <consortium name="The Broad Institute Genome Sequencing Center for Infectious Disease"/>
            <person name="Wu L."/>
            <person name="Ma J."/>
        </authorList>
    </citation>
    <scope>NUCLEOTIDE SEQUENCE [LARGE SCALE GENOMIC DNA]</scope>
    <source>
        <strain evidence="7">JCM 18304</strain>
    </source>
</reference>
<evidence type="ECO:0000256" key="1">
    <source>
        <dbReference type="ARBA" id="ARBA00004924"/>
    </source>
</evidence>
<dbReference type="PANTHER" id="PTHR34384">
    <property type="entry name" value="L-2,3-DIAMINOPROPANOATE--CITRATE LIGASE"/>
    <property type="match status" value="1"/>
</dbReference>
<evidence type="ECO:0000256" key="3">
    <source>
        <dbReference type="SAM" id="MobiDB-lite"/>
    </source>
</evidence>
<comment type="similarity">
    <text evidence="2">Belongs to the IucA/IucC family.</text>
</comment>
<dbReference type="Pfam" id="PF06276">
    <property type="entry name" value="FhuF"/>
    <property type="match status" value="1"/>
</dbReference>
<feature type="domain" description="Aerobactin siderophore biosynthesis IucA/IucC N-terminal" evidence="4">
    <location>
        <begin position="143"/>
        <end position="359"/>
    </location>
</feature>
<evidence type="ECO:0000256" key="2">
    <source>
        <dbReference type="ARBA" id="ARBA00007832"/>
    </source>
</evidence>
<evidence type="ECO:0008006" key="8">
    <source>
        <dbReference type="Google" id="ProtNLM"/>
    </source>
</evidence>
<dbReference type="Proteomes" id="UP001501570">
    <property type="component" value="Unassembled WGS sequence"/>
</dbReference>
<dbReference type="InterPro" id="IPR007310">
    <property type="entry name" value="Aerobactin_biosyn_IucA/IucC_N"/>
</dbReference>
<dbReference type="PANTHER" id="PTHR34384:SF5">
    <property type="entry name" value="L-2,3-DIAMINOPROPANOATE--CITRATE LIGASE"/>
    <property type="match status" value="1"/>
</dbReference>
<comment type="pathway">
    <text evidence="1">Siderophore biosynthesis.</text>
</comment>
<protein>
    <recommendedName>
        <fullName evidence="8">Siderophore synthetase component</fullName>
    </recommendedName>
</protein>
<sequence length="556" mass="58347">MTGTTDPVTLAGAELARHAPHLLDAYHAALPRAADVVTTRLLGAAWREDLGRARHLLRPARRHGFDRVEPAGPHRHGPATVLAELGVPCAALTAELVDAAGNLALGYARRAGIDARLRAQASAAGDPDLYGLAATLGTDEQMLMFERLATEGHNLHPCGRTRLGWRVPDLLAHDQESPATGVGFVAVRSGLHTGDDLGALLRDGYPWLPPPPAGYRLQPVHAWQLEAVLADRYAGLFATRDLIRVEGAVLRAAPTIALRTVLLEPDRHGARRYLKLSLDIQVTSTRRTISAASTRNGPAISDLLHRLLADEPRVLLLPEVAGAAVDAGDGRDVSAIVRGGLSGALTPGEVAIPGPALVATSPVTGGSVLSELLARAGLDPLEFLARYAGLLLPPLLRLAAAGVGLEAHLQNSIPTFVGGVPHRVAFRDFAGLRLHLPRLAARAGGAPPLAPGSVVGTDEVDVMRAKLGYTALQAHLGELVAHLADAHGLDEAAGWRAVRRVLDEAGADPADRAFLTAPRVPHKALVRMRLAQAGAAGRHGGTGDLYVPVDNPLHAS</sequence>
<gene>
    <name evidence="6" type="ORF">GCM10023322_14020</name>
</gene>
<dbReference type="RefSeq" id="WP_345627189.1">
    <property type="nucleotide sequence ID" value="NZ_BAABJQ010000003.1"/>
</dbReference>
<keyword evidence="7" id="KW-1185">Reference proteome</keyword>
<dbReference type="Pfam" id="PF04183">
    <property type="entry name" value="IucA_IucC"/>
    <property type="match status" value="1"/>
</dbReference>
<dbReference type="InterPro" id="IPR022770">
    <property type="entry name" value="IucA/IucC-like_C"/>
</dbReference>
<dbReference type="InterPro" id="IPR037455">
    <property type="entry name" value="LucA/IucC-like"/>
</dbReference>
<accession>A0ABP9RN69</accession>
<proteinExistence type="inferred from homology"/>
<evidence type="ECO:0000259" key="5">
    <source>
        <dbReference type="Pfam" id="PF06276"/>
    </source>
</evidence>
<organism evidence="6 7">
    <name type="scientific">Rugosimonospora acidiphila</name>
    <dbReference type="NCBI Taxonomy" id="556531"/>
    <lineage>
        <taxon>Bacteria</taxon>
        <taxon>Bacillati</taxon>
        <taxon>Actinomycetota</taxon>
        <taxon>Actinomycetes</taxon>
        <taxon>Micromonosporales</taxon>
        <taxon>Micromonosporaceae</taxon>
        <taxon>Rugosimonospora</taxon>
    </lineage>
</organism>
<feature type="domain" description="Aerobactin siderophore biosynthesis IucA/IucC-like C-terminal" evidence="5">
    <location>
        <begin position="382"/>
        <end position="534"/>
    </location>
</feature>
<feature type="region of interest" description="Disordered" evidence="3">
    <location>
        <begin position="536"/>
        <end position="556"/>
    </location>
</feature>
<dbReference type="Gene3D" id="1.10.510.40">
    <property type="match status" value="1"/>
</dbReference>
<comment type="caution">
    <text evidence="6">The sequence shown here is derived from an EMBL/GenBank/DDBJ whole genome shotgun (WGS) entry which is preliminary data.</text>
</comment>
<dbReference type="EMBL" id="BAABJQ010000003">
    <property type="protein sequence ID" value="GAA5180828.1"/>
    <property type="molecule type" value="Genomic_DNA"/>
</dbReference>
<evidence type="ECO:0000313" key="6">
    <source>
        <dbReference type="EMBL" id="GAA5180828.1"/>
    </source>
</evidence>